<protein>
    <recommendedName>
        <fullName evidence="4">CUB domain-containing protein</fullName>
    </recommendedName>
</protein>
<dbReference type="PANTHER" id="PTHR24251">
    <property type="entry name" value="OVOCHYMASE-RELATED"/>
    <property type="match status" value="1"/>
</dbReference>
<evidence type="ECO:0000256" key="3">
    <source>
        <dbReference type="PROSITE-ProRule" id="PRU00059"/>
    </source>
</evidence>
<dbReference type="CDD" id="cd00041">
    <property type="entry name" value="CUB"/>
    <property type="match status" value="1"/>
</dbReference>
<dbReference type="Gene3D" id="2.60.120.290">
    <property type="entry name" value="Spermadhesin, CUB domain"/>
    <property type="match status" value="3"/>
</dbReference>
<accession>A0A7R9C1G7</accession>
<reference evidence="5" key="1">
    <citation type="submission" date="2020-11" db="EMBL/GenBank/DDBJ databases">
        <authorList>
            <person name="Tran Van P."/>
        </authorList>
    </citation>
    <scope>NUCLEOTIDE SEQUENCE</scope>
</reference>
<feature type="non-terminal residue" evidence="5">
    <location>
        <position position="1"/>
    </location>
</feature>
<sequence>VRLGFLQLRTSNGDSVQVELRDENAEFIDQFAGTLDLFIPQLFAANNATVFLQSDATETEFGYLAAYAAELPNNGKDEIIEVEDKISSDADEPSFTEVIRINTETGEITTNGDVTQLHTKVQPGASKTYGFLSSPNHPNNYANGERITFDLVAPEGSKIALRLMRLRLEPIYDQLRVFDGGVLLQNIEHLMTNIIYSKSNEITVQFTSDTSNTYSGFLLAYTNIQPSRFGSIFRKISSTIAENKAESRDVCGGIESIVLTQETDHGFIASPGYPGRYPNSVAARDCGQDLSVNSDSIDSVRLGFLQLRTIYGDYVQLEVRDTAPDLEYVEQLSGISDLFLPLLLAGNNATVFLQSDSAETDIGYLVAYAAELPRNTKDEQIEVEDKSGPGIYEPNSVEVININTETGEITTNGDVTQLHTKVQPGASKQYGFVSSPNHPDPYPNSQTVDYNLSGPSGSRFALRALRTRLETGYDSVYFLEDGIPFAGGYTLMTSI</sequence>
<evidence type="ECO:0000313" key="6">
    <source>
        <dbReference type="Proteomes" id="UP000678499"/>
    </source>
</evidence>
<gene>
    <name evidence="5" type="ORF">NMOB1V02_LOCUS12189</name>
</gene>
<dbReference type="AlphaFoldDB" id="A0A7R9C1G7"/>
<proteinExistence type="predicted"/>
<dbReference type="Proteomes" id="UP000678499">
    <property type="component" value="Unassembled WGS sequence"/>
</dbReference>
<feature type="domain" description="CUB" evidence="4">
    <location>
        <begin position="251"/>
        <end position="371"/>
    </location>
</feature>
<dbReference type="OrthoDB" id="6355812at2759"/>
<dbReference type="Pfam" id="PF00431">
    <property type="entry name" value="CUB"/>
    <property type="match status" value="1"/>
</dbReference>
<name>A0A7R9C1G7_9CRUS</name>
<dbReference type="EMBL" id="CAJPEX010008806">
    <property type="protein sequence ID" value="CAG0924736.1"/>
    <property type="molecule type" value="Genomic_DNA"/>
</dbReference>
<dbReference type="SUPFAM" id="SSF49854">
    <property type="entry name" value="Spermadhesin, CUB domain"/>
    <property type="match status" value="3"/>
</dbReference>
<feature type="non-terminal residue" evidence="5">
    <location>
        <position position="495"/>
    </location>
</feature>
<dbReference type="InterPro" id="IPR000859">
    <property type="entry name" value="CUB_dom"/>
</dbReference>
<dbReference type="PANTHER" id="PTHR24251:SF50">
    <property type="entry name" value="ATTRACTIN-LIKE 1A"/>
    <property type="match status" value="1"/>
</dbReference>
<evidence type="ECO:0000313" key="5">
    <source>
        <dbReference type="EMBL" id="CAD7284584.1"/>
    </source>
</evidence>
<evidence type="ECO:0000256" key="2">
    <source>
        <dbReference type="ARBA" id="ARBA00023157"/>
    </source>
</evidence>
<feature type="domain" description="CUB" evidence="4">
    <location>
        <begin position="110"/>
        <end position="224"/>
    </location>
</feature>
<organism evidence="5">
    <name type="scientific">Notodromas monacha</name>
    <dbReference type="NCBI Taxonomy" id="399045"/>
    <lineage>
        <taxon>Eukaryota</taxon>
        <taxon>Metazoa</taxon>
        <taxon>Ecdysozoa</taxon>
        <taxon>Arthropoda</taxon>
        <taxon>Crustacea</taxon>
        <taxon>Oligostraca</taxon>
        <taxon>Ostracoda</taxon>
        <taxon>Podocopa</taxon>
        <taxon>Podocopida</taxon>
        <taxon>Cypridocopina</taxon>
        <taxon>Cypridoidea</taxon>
        <taxon>Cyprididae</taxon>
        <taxon>Notodromas</taxon>
    </lineage>
</organism>
<dbReference type="InterPro" id="IPR035914">
    <property type="entry name" value="Sperma_CUB_dom_sf"/>
</dbReference>
<keyword evidence="2" id="KW-1015">Disulfide bond</keyword>
<keyword evidence="1" id="KW-0677">Repeat</keyword>
<evidence type="ECO:0000256" key="1">
    <source>
        <dbReference type="ARBA" id="ARBA00022737"/>
    </source>
</evidence>
<comment type="caution">
    <text evidence="3">Lacks conserved residue(s) required for the propagation of feature annotation.</text>
</comment>
<dbReference type="SMART" id="SM00042">
    <property type="entry name" value="CUB"/>
    <property type="match status" value="2"/>
</dbReference>
<keyword evidence="6" id="KW-1185">Reference proteome</keyword>
<dbReference type="EMBL" id="OA890843">
    <property type="protein sequence ID" value="CAD7284584.1"/>
    <property type="molecule type" value="Genomic_DNA"/>
</dbReference>
<evidence type="ECO:0000259" key="4">
    <source>
        <dbReference type="PROSITE" id="PS01180"/>
    </source>
</evidence>
<dbReference type="PROSITE" id="PS01180">
    <property type="entry name" value="CUB"/>
    <property type="match status" value="2"/>
</dbReference>